<evidence type="ECO:0000256" key="5">
    <source>
        <dbReference type="ARBA" id="ARBA00023136"/>
    </source>
</evidence>
<evidence type="ECO:0000256" key="4">
    <source>
        <dbReference type="ARBA" id="ARBA00022989"/>
    </source>
</evidence>
<dbReference type="PANTHER" id="PTHR30250:SF11">
    <property type="entry name" value="O-ANTIGEN TRANSPORTER-RELATED"/>
    <property type="match status" value="1"/>
</dbReference>
<feature type="transmembrane region" description="Helical" evidence="6">
    <location>
        <begin position="303"/>
        <end position="326"/>
    </location>
</feature>
<evidence type="ECO:0000256" key="2">
    <source>
        <dbReference type="ARBA" id="ARBA00022475"/>
    </source>
</evidence>
<dbReference type="InterPro" id="IPR050833">
    <property type="entry name" value="Poly_Biosynth_Transport"/>
</dbReference>
<evidence type="ECO:0000313" key="8">
    <source>
        <dbReference type="Proteomes" id="UP001304769"/>
    </source>
</evidence>
<comment type="caution">
    <text evidence="7">The sequence shown here is derived from an EMBL/GenBank/DDBJ whole genome shotgun (WGS) entry which is preliminary data.</text>
</comment>
<evidence type="ECO:0000256" key="6">
    <source>
        <dbReference type="SAM" id="Phobius"/>
    </source>
</evidence>
<protein>
    <recommendedName>
        <fullName evidence="9">Polysaccharide biosynthesis protein</fullName>
    </recommendedName>
</protein>
<reference evidence="7 8" key="1">
    <citation type="submission" date="2023-12" db="EMBL/GenBank/DDBJ databases">
        <title>Sinomonas terricola sp. nov, isolated from litchi orchard soil in Guangdong, PR China.</title>
        <authorList>
            <person name="Jiaxin W."/>
            <person name="Yang Z."/>
            <person name="Honghui Z."/>
        </authorList>
    </citation>
    <scope>NUCLEOTIDE SEQUENCE [LARGE SCALE GENOMIC DNA]</scope>
    <source>
        <strain evidence="7 8">JGH33</strain>
    </source>
</reference>
<feature type="transmembrane region" description="Helical" evidence="6">
    <location>
        <begin position="338"/>
        <end position="357"/>
    </location>
</feature>
<keyword evidence="2" id="KW-1003">Cell membrane</keyword>
<feature type="transmembrane region" description="Helical" evidence="6">
    <location>
        <begin position="95"/>
        <end position="118"/>
    </location>
</feature>
<feature type="transmembrane region" description="Helical" evidence="6">
    <location>
        <begin position="124"/>
        <end position="146"/>
    </location>
</feature>
<comment type="subcellular location">
    <subcellularLocation>
        <location evidence="1">Cell membrane</location>
        <topology evidence="1">Multi-pass membrane protein</topology>
    </subcellularLocation>
</comment>
<keyword evidence="3 6" id="KW-0812">Transmembrane</keyword>
<proteinExistence type="predicted"/>
<name>A0ABU5T8Q5_9MICC</name>
<dbReference type="RefSeq" id="WP_323279920.1">
    <property type="nucleotide sequence ID" value="NZ_JAYGGQ010000012.1"/>
</dbReference>
<feature type="transmembrane region" description="Helical" evidence="6">
    <location>
        <begin position="369"/>
        <end position="391"/>
    </location>
</feature>
<feature type="transmembrane region" description="Helical" evidence="6">
    <location>
        <begin position="272"/>
        <end position="291"/>
    </location>
</feature>
<sequence length="429" mass="42811">MPSANAPAADGEKTINSRGASGVGLASIVAAGSSLVIMIIAGNSLSGPDFAAFSVFWGALFGTFGTLSGIQQETTRAVRTGVEHSSGVGSRRARVLPNAIVTGGLIALVGCISSPLWAPRILGTAWLPLILVMAAAAVSYSGHAALAGASAGYQRWGLYSLLMGAESFVRLLLIAGLALIGAGLFGLEAGAAAAAVVWLGFIALSGQARRAAAARADVDRARLWQTTGHAILSALSTAVLIVGFPVLLGATSSSAEIASAGGLLLAIQLTRAPIMVPLQAFQGVAVSAFVAHRSRGVAALVKPLAFCAATGAVGAVAAGLLGPWIMSVLFPGRFDVGPYLLAALTFDAALMAAVTLSGTATLALGRHRIYSTGWVTATVVAVGLLLCPLPLGVRCSLALGLGPLAGVVVHLLGITAASHEASPTTGGKA</sequence>
<keyword evidence="4 6" id="KW-1133">Transmembrane helix</keyword>
<accession>A0ABU5T8Q5</accession>
<evidence type="ECO:0000256" key="3">
    <source>
        <dbReference type="ARBA" id="ARBA00022692"/>
    </source>
</evidence>
<feature type="transmembrane region" description="Helical" evidence="6">
    <location>
        <begin position="50"/>
        <end position="70"/>
    </location>
</feature>
<evidence type="ECO:0008006" key="9">
    <source>
        <dbReference type="Google" id="ProtNLM"/>
    </source>
</evidence>
<dbReference type="EMBL" id="JAYGGQ010000012">
    <property type="protein sequence ID" value="MEA5456025.1"/>
    <property type="molecule type" value="Genomic_DNA"/>
</dbReference>
<keyword evidence="8" id="KW-1185">Reference proteome</keyword>
<feature type="transmembrane region" description="Helical" evidence="6">
    <location>
        <begin position="167"/>
        <end position="185"/>
    </location>
</feature>
<dbReference type="Proteomes" id="UP001304769">
    <property type="component" value="Unassembled WGS sequence"/>
</dbReference>
<feature type="transmembrane region" description="Helical" evidence="6">
    <location>
        <begin position="397"/>
        <end position="418"/>
    </location>
</feature>
<feature type="transmembrane region" description="Helical" evidence="6">
    <location>
        <begin position="230"/>
        <end position="252"/>
    </location>
</feature>
<organism evidence="7 8">
    <name type="scientific">Sinomonas terricola</name>
    <dbReference type="NCBI Taxonomy" id="3110330"/>
    <lineage>
        <taxon>Bacteria</taxon>
        <taxon>Bacillati</taxon>
        <taxon>Actinomycetota</taxon>
        <taxon>Actinomycetes</taxon>
        <taxon>Micrococcales</taxon>
        <taxon>Micrococcaceae</taxon>
        <taxon>Sinomonas</taxon>
    </lineage>
</organism>
<evidence type="ECO:0000313" key="7">
    <source>
        <dbReference type="EMBL" id="MEA5456025.1"/>
    </source>
</evidence>
<feature type="transmembrane region" description="Helical" evidence="6">
    <location>
        <begin position="23"/>
        <end position="44"/>
    </location>
</feature>
<keyword evidence="5 6" id="KW-0472">Membrane</keyword>
<dbReference type="PANTHER" id="PTHR30250">
    <property type="entry name" value="PST FAMILY PREDICTED COLANIC ACID TRANSPORTER"/>
    <property type="match status" value="1"/>
</dbReference>
<evidence type="ECO:0000256" key="1">
    <source>
        <dbReference type="ARBA" id="ARBA00004651"/>
    </source>
</evidence>
<gene>
    <name evidence="7" type="ORF">SPF06_14915</name>
</gene>
<feature type="transmembrane region" description="Helical" evidence="6">
    <location>
        <begin position="191"/>
        <end position="209"/>
    </location>
</feature>